<evidence type="ECO:0000256" key="1">
    <source>
        <dbReference type="SAM" id="MobiDB-lite"/>
    </source>
</evidence>
<dbReference type="OrthoDB" id="163809at2"/>
<feature type="chain" id="PRO_5004024091" description="Lipoprotein" evidence="2">
    <location>
        <begin position="26"/>
        <end position="164"/>
    </location>
</feature>
<dbReference type="EMBL" id="ANMG01000026">
    <property type="protein sequence ID" value="EMD26897.1"/>
    <property type="molecule type" value="Genomic_DNA"/>
</dbReference>
<reference evidence="3 5" key="1">
    <citation type="submission" date="2012-10" db="EMBL/GenBank/DDBJ databases">
        <title>Genome assembly of Amycolatopsis azurea DSM 43854.</title>
        <authorList>
            <person name="Khatri I."/>
            <person name="Kaur I."/>
            <person name="Subramanian S."/>
            <person name="Mayilraj S."/>
        </authorList>
    </citation>
    <scope>NUCLEOTIDE SEQUENCE [LARGE SCALE GENOMIC DNA]</scope>
    <source>
        <strain evidence="3 5">DSM 43854</strain>
    </source>
</reference>
<name>M2QM43_9PSEU</name>
<evidence type="ECO:0000313" key="5">
    <source>
        <dbReference type="Proteomes" id="UP000014137"/>
    </source>
</evidence>
<evidence type="ECO:0000313" key="6">
    <source>
        <dbReference type="Proteomes" id="UP000188551"/>
    </source>
</evidence>
<comment type="caution">
    <text evidence="3">The sequence shown here is derived from an EMBL/GenBank/DDBJ whole genome shotgun (WGS) entry which is preliminary data.</text>
</comment>
<feature type="compositionally biased region" description="Low complexity" evidence="1">
    <location>
        <begin position="37"/>
        <end position="46"/>
    </location>
</feature>
<feature type="signal peptide" evidence="2">
    <location>
        <begin position="1"/>
        <end position="25"/>
    </location>
</feature>
<accession>M2QM43</accession>
<sequence length="164" mass="16992">MDPKKLLVVLCALVGLACGAGSSAAREQPAADQPTVTQPTLVQPAPAQQPVPKPQEKPKGTVELGETVVLKVGDTTEVASKDVSIRFARLVSDSRCPQGTVCVWEGEAVIELTLAEPGRGERTTAEVASTGRSGKQSVEFAACRVDLVAVSSGGDQVTLRVSKA</sequence>
<dbReference type="Proteomes" id="UP000188551">
    <property type="component" value="Unassembled WGS sequence"/>
</dbReference>
<proteinExistence type="predicted"/>
<dbReference type="EMBL" id="MUXN01000006">
    <property type="protein sequence ID" value="OOC06935.1"/>
    <property type="molecule type" value="Genomic_DNA"/>
</dbReference>
<feature type="region of interest" description="Disordered" evidence="1">
    <location>
        <begin position="25"/>
        <end position="62"/>
    </location>
</feature>
<evidence type="ECO:0000313" key="4">
    <source>
        <dbReference type="EMBL" id="OOC06935.1"/>
    </source>
</evidence>
<gene>
    <name evidence="4" type="ORF">B0293_10740</name>
    <name evidence="3" type="ORF">C791_2717</name>
</gene>
<dbReference type="AlphaFoldDB" id="M2QM43"/>
<evidence type="ECO:0000313" key="3">
    <source>
        <dbReference type="EMBL" id="EMD26897.1"/>
    </source>
</evidence>
<organism evidence="3 5">
    <name type="scientific">Amycolatopsis azurea DSM 43854</name>
    <dbReference type="NCBI Taxonomy" id="1238180"/>
    <lineage>
        <taxon>Bacteria</taxon>
        <taxon>Bacillati</taxon>
        <taxon>Actinomycetota</taxon>
        <taxon>Actinomycetes</taxon>
        <taxon>Pseudonocardiales</taxon>
        <taxon>Pseudonocardiaceae</taxon>
        <taxon>Amycolatopsis</taxon>
    </lineage>
</organism>
<keyword evidence="6" id="KW-1185">Reference proteome</keyword>
<protein>
    <recommendedName>
        <fullName evidence="7">Lipoprotein</fullName>
    </recommendedName>
</protein>
<evidence type="ECO:0000256" key="2">
    <source>
        <dbReference type="SAM" id="SignalP"/>
    </source>
</evidence>
<dbReference type="PATRIC" id="fig|1238180.3.peg.3316"/>
<dbReference type="RefSeq" id="WP_005156362.1">
    <property type="nucleotide sequence ID" value="NZ_ANMG01000026.1"/>
</dbReference>
<evidence type="ECO:0008006" key="7">
    <source>
        <dbReference type="Google" id="ProtNLM"/>
    </source>
</evidence>
<keyword evidence="2" id="KW-0732">Signal</keyword>
<dbReference type="PROSITE" id="PS51257">
    <property type="entry name" value="PROKAR_LIPOPROTEIN"/>
    <property type="match status" value="1"/>
</dbReference>
<reference evidence="4 6" key="2">
    <citation type="submission" date="2017-02" db="EMBL/GenBank/DDBJ databases">
        <title>Amycolatopsis azurea DSM 43854 draft genome.</title>
        <authorList>
            <person name="Mayilraj S."/>
        </authorList>
    </citation>
    <scope>NUCLEOTIDE SEQUENCE [LARGE SCALE GENOMIC DNA]</scope>
    <source>
        <strain evidence="4 6">DSM 43854</strain>
    </source>
</reference>
<dbReference type="Proteomes" id="UP000014137">
    <property type="component" value="Unassembled WGS sequence"/>
</dbReference>